<dbReference type="Proteomes" id="UP001256711">
    <property type="component" value="Unassembled WGS sequence"/>
</dbReference>
<proteinExistence type="predicted"/>
<feature type="region of interest" description="Disordered" evidence="1">
    <location>
        <begin position="54"/>
        <end position="77"/>
    </location>
</feature>
<comment type="caution">
    <text evidence="2">The sequence shown here is derived from an EMBL/GenBank/DDBJ whole genome shotgun (WGS) entry which is preliminary data.</text>
</comment>
<evidence type="ECO:0000313" key="2">
    <source>
        <dbReference type="EMBL" id="MDT2810034.1"/>
    </source>
</evidence>
<reference evidence="2" key="1">
    <citation type="submission" date="2023-03" db="EMBL/GenBank/DDBJ databases">
        <authorList>
            <person name="Shen W."/>
            <person name="Cai J."/>
        </authorList>
    </citation>
    <scope>NUCLEOTIDE SEQUENCE</scope>
    <source>
        <strain evidence="2">B226-2</strain>
    </source>
</reference>
<gene>
    <name evidence="2" type="ORF">P7H43_06025</name>
</gene>
<protein>
    <submittedName>
        <fullName evidence="2">Uncharacterized protein</fullName>
    </submittedName>
</protein>
<evidence type="ECO:0000313" key="3">
    <source>
        <dbReference type="Proteomes" id="UP001256711"/>
    </source>
</evidence>
<organism evidence="2 3">
    <name type="scientific">Enterococcus asini</name>
    <dbReference type="NCBI Taxonomy" id="57732"/>
    <lineage>
        <taxon>Bacteria</taxon>
        <taxon>Bacillati</taxon>
        <taxon>Bacillota</taxon>
        <taxon>Bacilli</taxon>
        <taxon>Lactobacillales</taxon>
        <taxon>Enterococcaceae</taxon>
        <taxon>Enterococcus</taxon>
    </lineage>
</organism>
<accession>A0AAW8TYG4</accession>
<dbReference type="AlphaFoldDB" id="A0AAW8TYG4"/>
<evidence type="ECO:0000256" key="1">
    <source>
        <dbReference type="SAM" id="MobiDB-lite"/>
    </source>
</evidence>
<sequence length="77" mass="8647">MAEEGYVVKMMAYQDADGFPVRDLSKARLIKDRVLAETAAELCGGWVAPVLRPDKPKKGARPKKAVKNNQAWMRRDC</sequence>
<name>A0AAW8TYG4_9ENTE</name>
<dbReference type="RefSeq" id="WP_311835269.1">
    <property type="nucleotide sequence ID" value="NZ_JARQBJ010000002.1"/>
</dbReference>
<dbReference type="EMBL" id="JARQBJ010000002">
    <property type="protein sequence ID" value="MDT2810034.1"/>
    <property type="molecule type" value="Genomic_DNA"/>
</dbReference>